<dbReference type="OrthoDB" id="182417at2"/>
<evidence type="ECO:0000256" key="4">
    <source>
        <dbReference type="ARBA" id="ARBA00022989"/>
    </source>
</evidence>
<feature type="domain" description="Major facilitator superfamily (MFS) profile" evidence="7">
    <location>
        <begin position="16"/>
        <end position="418"/>
    </location>
</feature>
<feature type="transmembrane region" description="Helical" evidence="6">
    <location>
        <begin position="328"/>
        <end position="347"/>
    </location>
</feature>
<dbReference type="CDD" id="cd17355">
    <property type="entry name" value="MFS_YcxA_like"/>
    <property type="match status" value="1"/>
</dbReference>
<dbReference type="Proteomes" id="UP000187367">
    <property type="component" value="Unassembled WGS sequence"/>
</dbReference>
<feature type="transmembrane region" description="Helical" evidence="6">
    <location>
        <begin position="274"/>
        <end position="297"/>
    </location>
</feature>
<dbReference type="PANTHER" id="PTHR11360:SF308">
    <property type="entry name" value="BLL3089 PROTEIN"/>
    <property type="match status" value="1"/>
</dbReference>
<feature type="transmembrane region" description="Helical" evidence="6">
    <location>
        <begin position="240"/>
        <end position="262"/>
    </location>
</feature>
<evidence type="ECO:0000256" key="1">
    <source>
        <dbReference type="ARBA" id="ARBA00004651"/>
    </source>
</evidence>
<evidence type="ECO:0000313" key="8">
    <source>
        <dbReference type="EMBL" id="OMI06999.1"/>
    </source>
</evidence>
<dbReference type="AlphaFoldDB" id="A0A1R1S243"/>
<dbReference type="InterPro" id="IPR020846">
    <property type="entry name" value="MFS_dom"/>
</dbReference>
<protein>
    <submittedName>
        <fullName evidence="8">MFS transporter</fullName>
    </submittedName>
</protein>
<feature type="transmembrane region" description="Helical" evidence="6">
    <location>
        <begin position="304"/>
        <end position="322"/>
    </location>
</feature>
<evidence type="ECO:0000256" key="3">
    <source>
        <dbReference type="ARBA" id="ARBA00022692"/>
    </source>
</evidence>
<dbReference type="InterPro" id="IPR011701">
    <property type="entry name" value="MFS"/>
</dbReference>
<dbReference type="InterPro" id="IPR050327">
    <property type="entry name" value="Proton-linked_MCT"/>
</dbReference>
<dbReference type="PROSITE" id="PS50850">
    <property type="entry name" value="MFS"/>
    <property type="match status" value="1"/>
</dbReference>
<keyword evidence="9" id="KW-1185">Reference proteome</keyword>
<keyword evidence="2" id="KW-0813">Transport</keyword>
<keyword evidence="3 6" id="KW-0812">Transmembrane</keyword>
<name>A0A1R1S243_9BACI</name>
<evidence type="ECO:0000313" key="9">
    <source>
        <dbReference type="Proteomes" id="UP000187367"/>
    </source>
</evidence>
<dbReference type="Gene3D" id="1.20.1250.20">
    <property type="entry name" value="MFS general substrate transporter like domains"/>
    <property type="match status" value="1"/>
</dbReference>
<accession>A0A1R1S243</accession>
<dbReference type="GO" id="GO:0005886">
    <property type="term" value="C:plasma membrane"/>
    <property type="evidence" value="ECO:0007669"/>
    <property type="project" value="UniProtKB-SubCell"/>
</dbReference>
<feature type="transmembrane region" description="Helical" evidence="6">
    <location>
        <begin position="53"/>
        <end position="71"/>
    </location>
</feature>
<feature type="transmembrane region" description="Helical" evidence="6">
    <location>
        <begin position="83"/>
        <end position="106"/>
    </location>
</feature>
<dbReference type="Pfam" id="PF07690">
    <property type="entry name" value="MFS_1"/>
    <property type="match status" value="1"/>
</dbReference>
<accession>A0A1R1QQQ6</accession>
<sequence>MKGKIQQLPFYYGWTIVLISALGVFFSGPGQTYSNSIFIDEYIHDFGWSRSEVSGIYSAATLCAGILMMFVGRFVDKLGQRKMMVIVGSVLGAACFFNSFAVNIWMVAVGFFLIRLVGQGGMTLLPNTLVPQWFIKKRGRAMSFMAVGSFASAALFPVLNAWMIEKWNWQFTWQVWGFLLLFFFVPAAFFGVRNRPEDIGLLPDGGMDDGDAHQDIAMRPNRPIAEEDWTLKEAMKTASFWYVLICVGIPALVNTGITFHLLSILGENSLSPQTAATVLSLMALIGFPISMVSGFILEKIKTNLLLAFIFIMEMILLFLLLATKSTAAAVLFGVVWGMANGLERITLNIIWPNYFGRRYIGSINGIAMAVMVVGSAFGPLPLGVGFDFFHSYTPVLLMMMILPGAGFICALLAKKPVKQKSPS</sequence>
<evidence type="ECO:0000256" key="6">
    <source>
        <dbReference type="SAM" id="Phobius"/>
    </source>
</evidence>
<feature type="transmembrane region" description="Helical" evidence="6">
    <location>
        <begin position="12"/>
        <end position="33"/>
    </location>
</feature>
<comment type="caution">
    <text evidence="8">The sequence shown here is derived from an EMBL/GenBank/DDBJ whole genome shotgun (WGS) entry which is preliminary data.</text>
</comment>
<dbReference type="RefSeq" id="WP_076760170.1">
    <property type="nucleotide sequence ID" value="NZ_JARMMH010000011.1"/>
</dbReference>
<gene>
    <name evidence="8" type="ORF">BW143_07290</name>
</gene>
<feature type="transmembrane region" description="Helical" evidence="6">
    <location>
        <begin position="392"/>
        <end position="413"/>
    </location>
</feature>
<keyword evidence="4 6" id="KW-1133">Transmembrane helix</keyword>
<evidence type="ECO:0000259" key="7">
    <source>
        <dbReference type="PROSITE" id="PS50850"/>
    </source>
</evidence>
<feature type="transmembrane region" description="Helical" evidence="6">
    <location>
        <begin position="112"/>
        <end position="130"/>
    </location>
</feature>
<evidence type="ECO:0000256" key="2">
    <source>
        <dbReference type="ARBA" id="ARBA00022448"/>
    </source>
</evidence>
<feature type="transmembrane region" description="Helical" evidence="6">
    <location>
        <begin position="175"/>
        <end position="192"/>
    </location>
</feature>
<feature type="transmembrane region" description="Helical" evidence="6">
    <location>
        <begin position="359"/>
        <end position="380"/>
    </location>
</feature>
<dbReference type="GO" id="GO:0022857">
    <property type="term" value="F:transmembrane transporter activity"/>
    <property type="evidence" value="ECO:0007669"/>
    <property type="project" value="InterPro"/>
</dbReference>
<keyword evidence="5 6" id="KW-0472">Membrane</keyword>
<proteinExistence type="predicted"/>
<evidence type="ECO:0000256" key="5">
    <source>
        <dbReference type="ARBA" id="ARBA00023136"/>
    </source>
</evidence>
<dbReference type="InterPro" id="IPR036259">
    <property type="entry name" value="MFS_trans_sf"/>
</dbReference>
<comment type="subcellular location">
    <subcellularLocation>
        <location evidence="1">Cell membrane</location>
        <topology evidence="1">Multi-pass membrane protein</topology>
    </subcellularLocation>
</comment>
<dbReference type="EMBL" id="MTJL01000011">
    <property type="protein sequence ID" value="OMI06999.1"/>
    <property type="molecule type" value="Genomic_DNA"/>
</dbReference>
<reference evidence="8 9" key="1">
    <citation type="submission" date="2017-01" db="EMBL/GenBank/DDBJ databases">
        <title>Bacillus phylogenomics.</title>
        <authorList>
            <person name="Dunlap C."/>
        </authorList>
    </citation>
    <scope>NUCLEOTIDE SEQUENCE [LARGE SCALE GENOMIC DNA]</scope>
    <source>
        <strain evidence="8 9">NRRL B-41282</strain>
    </source>
</reference>
<feature type="transmembrane region" description="Helical" evidence="6">
    <location>
        <begin position="142"/>
        <end position="163"/>
    </location>
</feature>
<organism evidence="8 9">
    <name type="scientific">Bacillus swezeyi</name>
    <dbReference type="NCBI Taxonomy" id="1925020"/>
    <lineage>
        <taxon>Bacteria</taxon>
        <taxon>Bacillati</taxon>
        <taxon>Bacillota</taxon>
        <taxon>Bacilli</taxon>
        <taxon>Bacillales</taxon>
        <taxon>Bacillaceae</taxon>
        <taxon>Bacillus</taxon>
    </lineage>
</organism>
<dbReference type="SUPFAM" id="SSF103473">
    <property type="entry name" value="MFS general substrate transporter"/>
    <property type="match status" value="1"/>
</dbReference>
<dbReference type="PANTHER" id="PTHR11360">
    <property type="entry name" value="MONOCARBOXYLATE TRANSPORTER"/>
    <property type="match status" value="1"/>
</dbReference>